<dbReference type="OrthoDB" id="3775350at2759"/>
<evidence type="ECO:0000313" key="2">
    <source>
        <dbReference type="Proteomes" id="UP000799779"/>
    </source>
</evidence>
<reference evidence="1" key="1">
    <citation type="journal article" date="2020" name="Stud. Mycol.">
        <title>101 Dothideomycetes genomes: a test case for predicting lifestyles and emergence of pathogens.</title>
        <authorList>
            <person name="Haridas S."/>
            <person name="Albert R."/>
            <person name="Binder M."/>
            <person name="Bloem J."/>
            <person name="Labutti K."/>
            <person name="Salamov A."/>
            <person name="Andreopoulos B."/>
            <person name="Baker S."/>
            <person name="Barry K."/>
            <person name="Bills G."/>
            <person name="Bluhm B."/>
            <person name="Cannon C."/>
            <person name="Castanera R."/>
            <person name="Culley D."/>
            <person name="Daum C."/>
            <person name="Ezra D."/>
            <person name="Gonzalez J."/>
            <person name="Henrissat B."/>
            <person name="Kuo A."/>
            <person name="Liang C."/>
            <person name="Lipzen A."/>
            <person name="Lutzoni F."/>
            <person name="Magnuson J."/>
            <person name="Mondo S."/>
            <person name="Nolan M."/>
            <person name="Ohm R."/>
            <person name="Pangilinan J."/>
            <person name="Park H.-J."/>
            <person name="Ramirez L."/>
            <person name="Alfaro M."/>
            <person name="Sun H."/>
            <person name="Tritt A."/>
            <person name="Yoshinaga Y."/>
            <person name="Zwiers L.-H."/>
            <person name="Turgeon B."/>
            <person name="Goodwin S."/>
            <person name="Spatafora J."/>
            <person name="Crous P."/>
            <person name="Grigoriev I."/>
        </authorList>
    </citation>
    <scope>NUCLEOTIDE SEQUENCE</scope>
    <source>
        <strain evidence="1">CBS 123094</strain>
    </source>
</reference>
<dbReference type="EMBL" id="ML977566">
    <property type="protein sequence ID" value="KAF2004712.1"/>
    <property type="molecule type" value="Genomic_DNA"/>
</dbReference>
<organism evidence="1 2">
    <name type="scientific">Amniculicola lignicola CBS 123094</name>
    <dbReference type="NCBI Taxonomy" id="1392246"/>
    <lineage>
        <taxon>Eukaryota</taxon>
        <taxon>Fungi</taxon>
        <taxon>Dikarya</taxon>
        <taxon>Ascomycota</taxon>
        <taxon>Pezizomycotina</taxon>
        <taxon>Dothideomycetes</taxon>
        <taxon>Pleosporomycetidae</taxon>
        <taxon>Pleosporales</taxon>
        <taxon>Amniculicolaceae</taxon>
        <taxon>Amniculicola</taxon>
    </lineage>
</organism>
<proteinExistence type="predicted"/>
<sequence>MAADHGLRPDILEDIQRINIKLSDEAIQDNAYGVMLLRDLDASVCVGDLSKMIRFSQAGTQRYIQWRNCKTHKTRIVEFICIDPAACFFTSAFRASFGLSLVGGPKTYLGPTNLVKQIAPNINAITADVLAAPAHQTTSPPLQSTQATTNIVVPQKSVSILGQHQTEIPDRMTATNLILEAARNGMNVNNPHAIDLINLATAIGGSATPQLLLEMGGRDQLIGSSAQSNHSYNHHPSLPLPLSLNVGSTAQSSVIQKYGTYTPRFSSSNTSRTSLPLPYHTSLLHTQMNTHTLIQQPAQMQTPQVYNYNQPNKTLYDEIKSVANDHNLNVAGPTFNLQPVPSPRIVMPIVQLDAPTSWSPSSPRPITYEQDQTRLLALRAELKSAIKTDTELLSHRYNDWLEAFPLHAGEERNPGLDMLLANQSPPCPTDATEYAIAVRYAKKRPYYFCEIKYWQDSLKYAKEDGYQWESNTTRAEREGFSLRRPYDRVDTTAACSLRGTSFTNGDWAGRVRCSFAFFDGADLGCGFFCLIRLAKLLVVKGYRDVLSTSIILSKGGLCL</sequence>
<name>A0A6A5WSP2_9PLEO</name>
<protein>
    <submittedName>
        <fullName evidence="1">Uncharacterized protein</fullName>
    </submittedName>
</protein>
<evidence type="ECO:0000313" key="1">
    <source>
        <dbReference type="EMBL" id="KAF2004712.1"/>
    </source>
</evidence>
<gene>
    <name evidence="1" type="ORF">P154DRAFT_531281</name>
</gene>
<accession>A0A6A5WSP2</accession>
<dbReference type="Proteomes" id="UP000799779">
    <property type="component" value="Unassembled WGS sequence"/>
</dbReference>
<dbReference type="AlphaFoldDB" id="A0A6A5WSP2"/>
<keyword evidence="2" id="KW-1185">Reference proteome</keyword>